<dbReference type="InterPro" id="IPR036136">
    <property type="entry name" value="Nit/Sulf_reduc_fer-like_dom_sf"/>
</dbReference>
<name>A0ABW3Z4Y4_9HYPH</name>
<dbReference type="Proteomes" id="UP001597171">
    <property type="component" value="Unassembled WGS sequence"/>
</dbReference>
<dbReference type="InterPro" id="IPR005117">
    <property type="entry name" value="NiRdtase/SiRdtase_haem-b_fer"/>
</dbReference>
<keyword evidence="6" id="KW-1185">Reference proteome</keyword>
<keyword evidence="2" id="KW-0408">Iron</keyword>
<dbReference type="InterPro" id="IPR051329">
    <property type="entry name" value="NIR_SIR_4Fe-4S"/>
</dbReference>
<dbReference type="PANTHER" id="PTHR32439:SF9">
    <property type="entry name" value="BLR3264 PROTEIN"/>
    <property type="match status" value="1"/>
</dbReference>
<evidence type="ECO:0000256" key="3">
    <source>
        <dbReference type="ARBA" id="ARBA00023002"/>
    </source>
</evidence>
<feature type="non-terminal residue" evidence="5">
    <location>
        <position position="136"/>
    </location>
</feature>
<feature type="domain" description="Nitrite/Sulfite reductase ferredoxin-like" evidence="4">
    <location>
        <begin position="18"/>
        <end position="74"/>
    </location>
</feature>
<accession>A0ABW3Z4Y4</accession>
<proteinExistence type="predicted"/>
<evidence type="ECO:0000313" key="6">
    <source>
        <dbReference type="Proteomes" id="UP001597171"/>
    </source>
</evidence>
<evidence type="ECO:0000256" key="1">
    <source>
        <dbReference type="ARBA" id="ARBA00022485"/>
    </source>
</evidence>
<keyword evidence="2" id="KW-0479">Metal-binding</keyword>
<sequence>MADCPGVAHLAEMADGGLARVRAPGGRLRADQARRVAELAEELGSGVLDLTNRANLQIRGLKPDAGRALASALGAIGLYAEGPADRRRNVLLDPLAGLDPAEAADLSALADALDRALTGQDWIGGLSPKFAFALDR</sequence>
<keyword evidence="2" id="KW-0349">Heme</keyword>
<keyword evidence="1" id="KW-0004">4Fe-4S</keyword>
<dbReference type="Gene3D" id="3.90.480.20">
    <property type="match status" value="1"/>
</dbReference>
<dbReference type="SUPFAM" id="SSF55124">
    <property type="entry name" value="Nitrite/Sulfite reductase N-terminal domain-like"/>
    <property type="match status" value="1"/>
</dbReference>
<comment type="caution">
    <text evidence="5">The sequence shown here is derived from an EMBL/GenBank/DDBJ whole genome shotgun (WGS) entry which is preliminary data.</text>
</comment>
<dbReference type="Pfam" id="PF03460">
    <property type="entry name" value="NIR_SIR_ferr"/>
    <property type="match status" value="1"/>
</dbReference>
<keyword evidence="3" id="KW-0560">Oxidoreductase</keyword>
<evidence type="ECO:0000313" key="5">
    <source>
        <dbReference type="EMBL" id="MFD1330910.1"/>
    </source>
</evidence>
<gene>
    <name evidence="5" type="ORF">ACFQ4O_02760</name>
</gene>
<evidence type="ECO:0000259" key="4">
    <source>
        <dbReference type="Pfam" id="PF03460"/>
    </source>
</evidence>
<organism evidence="5 6">
    <name type="scientific">Methylopila musalis</name>
    <dbReference type="NCBI Taxonomy" id="1134781"/>
    <lineage>
        <taxon>Bacteria</taxon>
        <taxon>Pseudomonadati</taxon>
        <taxon>Pseudomonadota</taxon>
        <taxon>Alphaproteobacteria</taxon>
        <taxon>Hyphomicrobiales</taxon>
        <taxon>Methylopilaceae</taxon>
        <taxon>Methylopila</taxon>
    </lineage>
</organism>
<evidence type="ECO:0000256" key="2">
    <source>
        <dbReference type="ARBA" id="ARBA00022617"/>
    </source>
</evidence>
<dbReference type="PANTHER" id="PTHR32439">
    <property type="entry name" value="FERREDOXIN--NITRITE REDUCTASE, CHLOROPLASTIC"/>
    <property type="match status" value="1"/>
</dbReference>
<reference evidence="6" key="1">
    <citation type="journal article" date="2019" name="Int. J. Syst. Evol. Microbiol.">
        <title>The Global Catalogue of Microorganisms (GCM) 10K type strain sequencing project: providing services to taxonomists for standard genome sequencing and annotation.</title>
        <authorList>
            <consortium name="The Broad Institute Genomics Platform"/>
            <consortium name="The Broad Institute Genome Sequencing Center for Infectious Disease"/>
            <person name="Wu L."/>
            <person name="Ma J."/>
        </authorList>
    </citation>
    <scope>NUCLEOTIDE SEQUENCE [LARGE SCALE GENOMIC DNA]</scope>
    <source>
        <strain evidence="6">CCUG 61696</strain>
    </source>
</reference>
<keyword evidence="1" id="KW-0411">Iron-sulfur</keyword>
<dbReference type="EMBL" id="JBHTMX010000009">
    <property type="protein sequence ID" value="MFD1330910.1"/>
    <property type="molecule type" value="Genomic_DNA"/>
</dbReference>
<protein>
    <submittedName>
        <fullName evidence="5">Precorrin-3B synthase</fullName>
    </submittedName>
</protein>